<dbReference type="InterPro" id="IPR058524">
    <property type="entry name" value="DUF8211"/>
</dbReference>
<comment type="caution">
    <text evidence="3">The sequence shown here is derived from an EMBL/GenBank/DDBJ whole genome shotgun (WGS) entry which is preliminary data.</text>
</comment>
<dbReference type="Proteomes" id="UP000022910">
    <property type="component" value="Unassembled WGS sequence"/>
</dbReference>
<dbReference type="Pfam" id="PF26638">
    <property type="entry name" value="DUF8211"/>
    <property type="match status" value="1"/>
</dbReference>
<sequence length="335" mass="39910">MNNIINDQSRDLSDNQKKIIKYRFIFLKNQYVKNSIRHLVYKHAFTEPNAEDYPFLVPFYAKRHPNDNKIWTNIKRLSKHLNQPTPPPIVIDSPQPIEPYNPVPNMFIPEKYRNIIPKDPIYVNDRFIIPGSREWFTYMYNLEISIREKVEQEENEKLERFEREVAQSIKSGYEANRVRWKQYDLNRITLLEKEQEKERQEVMYYGTSVKHLKARKESIKSLTDSSNDFHNYIPDHLKKKKLLKDAGQKRQNINRNLKKFLKNHNLRHHLNFFDTIYDPLVVLDDTATLESRPNKRNMDNSRIFMSLNNDSPSKRSHPAPIEENDSVVAGPSNSK</sequence>
<accession>A0A015KXN0</accession>
<dbReference type="EMBL" id="JEMT01022829">
    <property type="protein sequence ID" value="EXX64771.1"/>
    <property type="molecule type" value="Genomic_DNA"/>
</dbReference>
<proteinExistence type="predicted"/>
<evidence type="ECO:0000256" key="1">
    <source>
        <dbReference type="SAM" id="MobiDB-lite"/>
    </source>
</evidence>
<protein>
    <recommendedName>
        <fullName evidence="2">DUF8211 domain-containing protein</fullName>
    </recommendedName>
</protein>
<name>A0A015KXN0_RHIIW</name>
<dbReference type="AlphaFoldDB" id="A0A015KXN0"/>
<keyword evidence="4" id="KW-1185">Reference proteome</keyword>
<evidence type="ECO:0000313" key="4">
    <source>
        <dbReference type="Proteomes" id="UP000022910"/>
    </source>
</evidence>
<organism evidence="3 4">
    <name type="scientific">Rhizophagus irregularis (strain DAOM 197198w)</name>
    <name type="common">Glomus intraradices</name>
    <dbReference type="NCBI Taxonomy" id="1432141"/>
    <lineage>
        <taxon>Eukaryota</taxon>
        <taxon>Fungi</taxon>
        <taxon>Fungi incertae sedis</taxon>
        <taxon>Mucoromycota</taxon>
        <taxon>Glomeromycotina</taxon>
        <taxon>Glomeromycetes</taxon>
        <taxon>Glomerales</taxon>
        <taxon>Glomeraceae</taxon>
        <taxon>Rhizophagus</taxon>
    </lineage>
</organism>
<evidence type="ECO:0000313" key="3">
    <source>
        <dbReference type="EMBL" id="EXX64771.1"/>
    </source>
</evidence>
<dbReference type="OrthoDB" id="2463576at2759"/>
<evidence type="ECO:0000259" key="2">
    <source>
        <dbReference type="Pfam" id="PF26638"/>
    </source>
</evidence>
<gene>
    <name evidence="3" type="ORF">RirG_139590</name>
</gene>
<reference evidence="3 4" key="1">
    <citation type="submission" date="2014-02" db="EMBL/GenBank/DDBJ databases">
        <title>Single nucleus genome sequencing reveals high similarity among nuclei of an endomycorrhizal fungus.</title>
        <authorList>
            <person name="Lin K."/>
            <person name="Geurts R."/>
            <person name="Zhang Z."/>
            <person name="Limpens E."/>
            <person name="Saunders D.G."/>
            <person name="Mu D."/>
            <person name="Pang E."/>
            <person name="Cao H."/>
            <person name="Cha H."/>
            <person name="Lin T."/>
            <person name="Zhou Q."/>
            <person name="Shang Y."/>
            <person name="Li Y."/>
            <person name="Ivanov S."/>
            <person name="Sharma T."/>
            <person name="Velzen R.V."/>
            <person name="Ruijter N.D."/>
            <person name="Aanen D.K."/>
            <person name="Win J."/>
            <person name="Kamoun S."/>
            <person name="Bisseling T."/>
            <person name="Huang S."/>
        </authorList>
    </citation>
    <scope>NUCLEOTIDE SEQUENCE [LARGE SCALE GENOMIC DNA]</scope>
    <source>
        <strain evidence="4">DAOM197198w</strain>
    </source>
</reference>
<dbReference type="HOGENOM" id="CLU_017869_0_0_1"/>
<feature type="region of interest" description="Disordered" evidence="1">
    <location>
        <begin position="291"/>
        <end position="335"/>
    </location>
</feature>
<feature type="domain" description="DUF8211" evidence="2">
    <location>
        <begin position="9"/>
        <end position="56"/>
    </location>
</feature>